<protein>
    <submittedName>
        <fullName evidence="1">Uncharacterized protein</fullName>
    </submittedName>
</protein>
<name>A0A9W9IFD2_9EURO</name>
<dbReference type="Proteomes" id="UP001149163">
    <property type="component" value="Unassembled WGS sequence"/>
</dbReference>
<dbReference type="AlphaFoldDB" id="A0A9W9IFD2"/>
<comment type="caution">
    <text evidence="1">The sequence shown here is derived from an EMBL/GenBank/DDBJ whole genome shotgun (WGS) entry which is preliminary data.</text>
</comment>
<reference evidence="1" key="2">
    <citation type="journal article" date="2023" name="IMA Fungus">
        <title>Comparative genomic study of the Penicillium genus elucidates a diverse pangenome and 15 lateral gene transfer events.</title>
        <authorList>
            <person name="Petersen C."/>
            <person name="Sorensen T."/>
            <person name="Nielsen M.R."/>
            <person name="Sondergaard T.E."/>
            <person name="Sorensen J.L."/>
            <person name="Fitzpatrick D.A."/>
            <person name="Frisvad J.C."/>
            <person name="Nielsen K.L."/>
        </authorList>
    </citation>
    <scope>NUCLEOTIDE SEQUENCE</scope>
    <source>
        <strain evidence="1">IBT 26290</strain>
    </source>
</reference>
<accession>A0A9W9IFD2</accession>
<dbReference type="EMBL" id="JAPQKN010000001">
    <property type="protein sequence ID" value="KAJ5176574.1"/>
    <property type="molecule type" value="Genomic_DNA"/>
</dbReference>
<keyword evidence="2" id="KW-1185">Reference proteome</keyword>
<proteinExistence type="predicted"/>
<evidence type="ECO:0000313" key="1">
    <source>
        <dbReference type="EMBL" id="KAJ5176574.1"/>
    </source>
</evidence>
<dbReference type="GeneID" id="81423752"/>
<dbReference type="RefSeq" id="XP_056548182.1">
    <property type="nucleotide sequence ID" value="XM_056684576.1"/>
</dbReference>
<reference evidence="1" key="1">
    <citation type="submission" date="2022-11" db="EMBL/GenBank/DDBJ databases">
        <authorList>
            <person name="Petersen C."/>
        </authorList>
    </citation>
    <scope>NUCLEOTIDE SEQUENCE</scope>
    <source>
        <strain evidence="1">IBT 26290</strain>
    </source>
</reference>
<sequence length="356" mass="39252">MAPSVERSHPHHHEQATVEVASGLCQIVAAPQGVLALLRGIEQGLCICLSLLISTAGGTGHRELAKFIRAGPIGEHEQEKTGSRVPANAIEQKIRQVNPDFLIQIAGKKAKIKALIQSSRLYSAERRWIAPLFLLACCETLRGFMRLPNVPVRHLTDIAALQMTVQAQEERGLQGRSMWGNLGQLAWSLGSGSAVFANGQTAIPPRFGVPLTWPEWSGWPDRSLPWPKHAQTSPFLRFAGARLFIVTFRSPGTAYLHAEDVIVRTYAVPTQLTVLDGFVPERLRAQCGVWGKRTAKEMRGKGARNQGRLSTVEVYEVEPRKVGGLWAMNNPRIALVWLLNSVKPADSDFHGHRRAV</sequence>
<evidence type="ECO:0000313" key="2">
    <source>
        <dbReference type="Proteomes" id="UP001149163"/>
    </source>
</evidence>
<gene>
    <name evidence="1" type="ORF">N7482_002451</name>
</gene>
<organism evidence="1 2">
    <name type="scientific">Penicillium canariense</name>
    <dbReference type="NCBI Taxonomy" id="189055"/>
    <lineage>
        <taxon>Eukaryota</taxon>
        <taxon>Fungi</taxon>
        <taxon>Dikarya</taxon>
        <taxon>Ascomycota</taxon>
        <taxon>Pezizomycotina</taxon>
        <taxon>Eurotiomycetes</taxon>
        <taxon>Eurotiomycetidae</taxon>
        <taxon>Eurotiales</taxon>
        <taxon>Aspergillaceae</taxon>
        <taxon>Penicillium</taxon>
    </lineage>
</organism>